<dbReference type="Proteomes" id="UP000593562">
    <property type="component" value="Unassembled WGS sequence"/>
</dbReference>
<accession>A0A7J7D3L2</accession>
<dbReference type="SUPFAM" id="SSF56112">
    <property type="entry name" value="Protein kinase-like (PK-like)"/>
    <property type="match status" value="1"/>
</dbReference>
<dbReference type="PANTHER" id="PTHR48007:SF37">
    <property type="entry name" value="LEUCINE-RICH REPEAT PROTEIN KINASE FAMILY PROTEIN"/>
    <property type="match status" value="1"/>
</dbReference>
<evidence type="ECO:0000313" key="3">
    <source>
        <dbReference type="EMBL" id="KAF5740656.1"/>
    </source>
</evidence>
<dbReference type="Pfam" id="PF00069">
    <property type="entry name" value="Pkinase"/>
    <property type="match status" value="1"/>
</dbReference>
<keyword evidence="4" id="KW-1185">Reference proteome</keyword>
<feature type="region of interest" description="Disordered" evidence="1">
    <location>
        <begin position="98"/>
        <end position="117"/>
    </location>
</feature>
<dbReference type="PROSITE" id="PS50011">
    <property type="entry name" value="PROTEIN_KINASE_DOM"/>
    <property type="match status" value="1"/>
</dbReference>
<comment type="caution">
    <text evidence="3">The sequence shown here is derived from an EMBL/GenBank/DDBJ whole genome shotgun (WGS) entry which is preliminary data.</text>
</comment>
<dbReference type="PANTHER" id="PTHR48007">
    <property type="entry name" value="LEUCINE-RICH REPEAT RECEPTOR-LIKE PROTEIN KINASE PXC1"/>
    <property type="match status" value="1"/>
</dbReference>
<organism evidence="3 4">
    <name type="scientific">Tripterygium wilfordii</name>
    <name type="common">Thunder God vine</name>
    <dbReference type="NCBI Taxonomy" id="458696"/>
    <lineage>
        <taxon>Eukaryota</taxon>
        <taxon>Viridiplantae</taxon>
        <taxon>Streptophyta</taxon>
        <taxon>Embryophyta</taxon>
        <taxon>Tracheophyta</taxon>
        <taxon>Spermatophyta</taxon>
        <taxon>Magnoliopsida</taxon>
        <taxon>eudicotyledons</taxon>
        <taxon>Gunneridae</taxon>
        <taxon>Pentapetalae</taxon>
        <taxon>rosids</taxon>
        <taxon>fabids</taxon>
        <taxon>Celastrales</taxon>
        <taxon>Celastraceae</taxon>
        <taxon>Tripterygium</taxon>
    </lineage>
</organism>
<gene>
    <name evidence="3" type="ORF">HS088_TW11G00733</name>
</gene>
<protein>
    <submittedName>
        <fullName evidence="3">Leucine-rich repeat protein kinase family protein isoform 1</fullName>
    </submittedName>
</protein>
<dbReference type="GO" id="GO:0004672">
    <property type="term" value="F:protein kinase activity"/>
    <property type="evidence" value="ECO:0007669"/>
    <property type="project" value="InterPro"/>
</dbReference>
<keyword evidence="3" id="KW-0808">Transferase</keyword>
<dbReference type="EMBL" id="JAAARO010000011">
    <property type="protein sequence ID" value="KAF5740656.1"/>
    <property type="molecule type" value="Genomic_DNA"/>
</dbReference>
<dbReference type="AlphaFoldDB" id="A0A7J7D3L2"/>
<dbReference type="InterPro" id="IPR046959">
    <property type="entry name" value="PRK1-6/SRF4-like"/>
</dbReference>
<dbReference type="InterPro" id="IPR011009">
    <property type="entry name" value="Kinase-like_dom_sf"/>
</dbReference>
<evidence type="ECO:0000259" key="2">
    <source>
        <dbReference type="PROSITE" id="PS50011"/>
    </source>
</evidence>
<reference evidence="3 4" key="1">
    <citation type="journal article" date="2020" name="Nat. Commun.">
        <title>Genome of Tripterygium wilfordii and identification of cytochrome P450 involved in triptolide biosynthesis.</title>
        <authorList>
            <person name="Tu L."/>
            <person name="Su P."/>
            <person name="Zhang Z."/>
            <person name="Gao L."/>
            <person name="Wang J."/>
            <person name="Hu T."/>
            <person name="Zhou J."/>
            <person name="Zhang Y."/>
            <person name="Zhao Y."/>
            <person name="Liu Y."/>
            <person name="Song Y."/>
            <person name="Tong Y."/>
            <person name="Lu Y."/>
            <person name="Yang J."/>
            <person name="Xu C."/>
            <person name="Jia M."/>
            <person name="Peters R.J."/>
            <person name="Huang L."/>
            <person name="Gao W."/>
        </authorList>
    </citation>
    <scope>NUCLEOTIDE SEQUENCE [LARGE SCALE GENOMIC DNA]</scope>
    <source>
        <strain evidence="4">cv. XIE 37</strain>
        <tissue evidence="3">Leaf</tissue>
    </source>
</reference>
<proteinExistence type="predicted"/>
<dbReference type="InterPro" id="IPR000719">
    <property type="entry name" value="Prot_kinase_dom"/>
</dbReference>
<feature type="domain" description="Protein kinase" evidence="2">
    <location>
        <begin position="1"/>
        <end position="181"/>
    </location>
</feature>
<name>A0A7J7D3L2_TRIWF</name>
<dbReference type="InParanoid" id="A0A7J7D3L2"/>
<evidence type="ECO:0000313" key="4">
    <source>
        <dbReference type="Proteomes" id="UP000593562"/>
    </source>
</evidence>
<dbReference type="Gene3D" id="1.10.510.10">
    <property type="entry name" value="Transferase(Phosphotransferase) domain 1"/>
    <property type="match status" value="1"/>
</dbReference>
<keyword evidence="3" id="KW-0418">Kinase</keyword>
<dbReference type="GO" id="GO:0005524">
    <property type="term" value="F:ATP binding"/>
    <property type="evidence" value="ECO:0007669"/>
    <property type="project" value="InterPro"/>
</dbReference>
<sequence length="181" mass="19485">MATGNLGLTTLGIGQAIVKLSFVGGRFKINESKATALDIMLENSRGHSTRPLLHPPRLVHGNLKSSNVLLGPDFEACVVDYCLAALVVSDNDVPVPDPEAASSYKAPETRNSSHQATAKSDVYSYGVLLLELLTGKTPLQQPHLAPEEMVNWVRSVREDDVGDGDRLIYHVTSVGRQLPAS</sequence>
<evidence type="ECO:0000256" key="1">
    <source>
        <dbReference type="SAM" id="MobiDB-lite"/>
    </source>
</evidence>